<keyword evidence="1" id="KW-0732">Signal</keyword>
<dbReference type="AlphaFoldDB" id="A0A9D1FJM8"/>
<dbReference type="PROSITE" id="PS51257">
    <property type="entry name" value="PROKAR_LIPOPROTEIN"/>
    <property type="match status" value="1"/>
</dbReference>
<dbReference type="Proteomes" id="UP000886865">
    <property type="component" value="Unassembled WGS sequence"/>
</dbReference>
<feature type="signal peptide" evidence="1">
    <location>
        <begin position="1"/>
        <end position="19"/>
    </location>
</feature>
<accession>A0A9D1FJM8</accession>
<reference evidence="2" key="2">
    <citation type="journal article" date="2021" name="PeerJ">
        <title>Extensive microbial diversity within the chicken gut microbiome revealed by metagenomics and culture.</title>
        <authorList>
            <person name="Gilroy R."/>
            <person name="Ravi A."/>
            <person name="Getino M."/>
            <person name="Pursley I."/>
            <person name="Horton D.L."/>
            <person name="Alikhan N.F."/>
            <person name="Baker D."/>
            <person name="Gharbi K."/>
            <person name="Hall N."/>
            <person name="Watson M."/>
            <person name="Adriaenssens E.M."/>
            <person name="Foster-Nyarko E."/>
            <person name="Jarju S."/>
            <person name="Secka A."/>
            <person name="Antonio M."/>
            <person name="Oren A."/>
            <person name="Chaudhuri R.R."/>
            <person name="La Ragione R."/>
            <person name="Hildebrand F."/>
            <person name="Pallen M.J."/>
        </authorList>
    </citation>
    <scope>NUCLEOTIDE SEQUENCE</scope>
    <source>
        <strain evidence="2">CHK152-2871</strain>
    </source>
</reference>
<protein>
    <submittedName>
        <fullName evidence="2">Uncharacterized protein</fullName>
    </submittedName>
</protein>
<reference evidence="2" key="1">
    <citation type="submission" date="2020-10" db="EMBL/GenBank/DDBJ databases">
        <authorList>
            <person name="Gilroy R."/>
        </authorList>
    </citation>
    <scope>NUCLEOTIDE SEQUENCE</scope>
    <source>
        <strain evidence="2">CHK152-2871</strain>
    </source>
</reference>
<feature type="chain" id="PRO_5039216828" evidence="1">
    <location>
        <begin position="20"/>
        <end position="128"/>
    </location>
</feature>
<dbReference type="EMBL" id="DVJQ01000057">
    <property type="protein sequence ID" value="HIS74718.1"/>
    <property type="molecule type" value="Genomic_DNA"/>
</dbReference>
<organism evidence="2 3">
    <name type="scientific">Candidatus Galligastranaerophilus intestinavium</name>
    <dbReference type="NCBI Taxonomy" id="2840836"/>
    <lineage>
        <taxon>Bacteria</taxon>
        <taxon>Candidatus Galligastranaerophilus</taxon>
    </lineage>
</organism>
<name>A0A9D1FJM8_9BACT</name>
<evidence type="ECO:0000256" key="1">
    <source>
        <dbReference type="SAM" id="SignalP"/>
    </source>
</evidence>
<proteinExistence type="predicted"/>
<comment type="caution">
    <text evidence="2">The sequence shown here is derived from an EMBL/GenBank/DDBJ whole genome shotgun (WGS) entry which is preliminary data.</text>
</comment>
<gene>
    <name evidence="2" type="ORF">IAA86_06830</name>
</gene>
<evidence type="ECO:0000313" key="2">
    <source>
        <dbReference type="EMBL" id="HIS74718.1"/>
    </source>
</evidence>
<sequence>MKKTILALSLLFVTQSCFAYLEEGKTADVEMLQDKGYSQATLKMLDRATSQLQGAKGSEHYVRYYSDYTPKHGLAAFYNKAKIYIDPAMNDDYFGKHESDFTNAWFFDLEDSTVKPSGNTNSTSIESL</sequence>
<evidence type="ECO:0000313" key="3">
    <source>
        <dbReference type="Proteomes" id="UP000886865"/>
    </source>
</evidence>